<gene>
    <name evidence="4" type="ORF">AAND1436_LOCUS33392</name>
</gene>
<dbReference type="SUPFAM" id="SSF50630">
    <property type="entry name" value="Acid proteases"/>
    <property type="match status" value="1"/>
</dbReference>
<dbReference type="PANTHER" id="PTHR47966">
    <property type="entry name" value="BETA-SITE APP-CLEAVING ENZYME, ISOFORM A-RELATED"/>
    <property type="match status" value="1"/>
</dbReference>
<accession>A0A7S2H6U3</accession>
<keyword evidence="2" id="KW-0732">Signal</keyword>
<comment type="similarity">
    <text evidence="1">Belongs to the peptidase A1 family.</text>
</comment>
<evidence type="ECO:0000256" key="2">
    <source>
        <dbReference type="SAM" id="SignalP"/>
    </source>
</evidence>
<sequence length="467" mass="49090">MWLLAIAVFTLSLCVCCGAEAAVAPEPALGPDGTRAPRGAFTVRLRRQLIPLHSSEGSVHHKSAYYGEVSIGGPDAQPFQVVFDTGSGHLILPSALCRTETCLEHRRYRRRISRFAQEIDANGAVVNPWQPRDQITVSFGTGEVTGVFVRDQVCLGPVESAGGGATQAPPPGAVGSPGGGPGVNGTWEALQAPPAGHGCVELRLISATHMTQDPFASFAFDGVLGLGLQSLSQAAPFNFMTAAVDGGSWPGQVPAVASVFAVFLGRESGEESEITFGGWRAERVLDGASGFAWCDVRDAGDGYWQLEVHGISVVEPNGQRRELDFCADGECRAIVDTGTSLLGVPSELGVQLADMLRHRPSPGGGCGGPGPELEVDLGGFAVRLGPEDFSRPDIEAHEDAEGSDEAVEGCVPMLMYIDLPPPMSPRTLILGEPVLQKYYTAFDTAGPRVGFVLAKHAAPDASLHISL</sequence>
<organism evidence="4">
    <name type="scientific">Alexandrium andersonii</name>
    <dbReference type="NCBI Taxonomy" id="327968"/>
    <lineage>
        <taxon>Eukaryota</taxon>
        <taxon>Sar</taxon>
        <taxon>Alveolata</taxon>
        <taxon>Dinophyceae</taxon>
        <taxon>Gonyaulacales</taxon>
        <taxon>Pyrocystaceae</taxon>
        <taxon>Alexandrium</taxon>
    </lineage>
</organism>
<dbReference type="InterPro" id="IPR033121">
    <property type="entry name" value="PEPTIDASE_A1"/>
</dbReference>
<dbReference type="GO" id="GO:0004190">
    <property type="term" value="F:aspartic-type endopeptidase activity"/>
    <property type="evidence" value="ECO:0007669"/>
    <property type="project" value="InterPro"/>
</dbReference>
<reference evidence="4" key="1">
    <citation type="submission" date="2021-01" db="EMBL/GenBank/DDBJ databases">
        <authorList>
            <person name="Corre E."/>
            <person name="Pelletier E."/>
            <person name="Niang G."/>
            <person name="Scheremetjew M."/>
            <person name="Finn R."/>
            <person name="Kale V."/>
            <person name="Holt S."/>
            <person name="Cochrane G."/>
            <person name="Meng A."/>
            <person name="Brown T."/>
            <person name="Cohen L."/>
        </authorList>
    </citation>
    <scope>NUCLEOTIDE SEQUENCE</scope>
    <source>
        <strain evidence="4">CCMP2222</strain>
    </source>
</reference>
<feature type="chain" id="PRO_5030757219" description="Peptidase A1 domain-containing protein" evidence="2">
    <location>
        <begin position="22"/>
        <end position="467"/>
    </location>
</feature>
<dbReference type="PROSITE" id="PS51767">
    <property type="entry name" value="PEPTIDASE_A1"/>
    <property type="match status" value="1"/>
</dbReference>
<evidence type="ECO:0000256" key="1">
    <source>
        <dbReference type="ARBA" id="ARBA00007447"/>
    </source>
</evidence>
<dbReference type="PRINTS" id="PR00792">
    <property type="entry name" value="PEPSIN"/>
</dbReference>
<feature type="signal peptide" evidence="2">
    <location>
        <begin position="1"/>
        <end position="21"/>
    </location>
</feature>
<dbReference type="InterPro" id="IPR034164">
    <property type="entry name" value="Pepsin-like_dom"/>
</dbReference>
<evidence type="ECO:0000313" key="4">
    <source>
        <dbReference type="EMBL" id="CAD9482147.1"/>
    </source>
</evidence>
<name>A0A7S2H6U3_9DINO</name>
<feature type="domain" description="Peptidase A1" evidence="3">
    <location>
        <begin position="65"/>
        <end position="452"/>
    </location>
</feature>
<dbReference type="CDD" id="cd05471">
    <property type="entry name" value="pepsin_like"/>
    <property type="match status" value="1"/>
</dbReference>
<protein>
    <recommendedName>
        <fullName evidence="3">Peptidase A1 domain-containing protein</fullName>
    </recommendedName>
</protein>
<dbReference type="InterPro" id="IPR021109">
    <property type="entry name" value="Peptidase_aspartic_dom_sf"/>
</dbReference>
<dbReference type="Pfam" id="PF00026">
    <property type="entry name" value="Asp"/>
    <property type="match status" value="2"/>
</dbReference>
<dbReference type="EMBL" id="HBGQ01069455">
    <property type="protein sequence ID" value="CAD9482147.1"/>
    <property type="molecule type" value="Transcribed_RNA"/>
</dbReference>
<evidence type="ECO:0000259" key="3">
    <source>
        <dbReference type="PROSITE" id="PS51767"/>
    </source>
</evidence>
<proteinExistence type="inferred from homology"/>
<dbReference type="Gene3D" id="2.40.70.10">
    <property type="entry name" value="Acid Proteases"/>
    <property type="match status" value="2"/>
</dbReference>
<dbReference type="AlphaFoldDB" id="A0A7S2H6U3"/>
<dbReference type="GO" id="GO:0006508">
    <property type="term" value="P:proteolysis"/>
    <property type="evidence" value="ECO:0007669"/>
    <property type="project" value="InterPro"/>
</dbReference>
<dbReference type="InterPro" id="IPR001461">
    <property type="entry name" value="Aspartic_peptidase_A1"/>
</dbReference>